<comment type="caution">
    <text evidence="2">The sequence shown here is derived from an EMBL/GenBank/DDBJ whole genome shotgun (WGS) entry which is preliminary data.</text>
</comment>
<dbReference type="EMBL" id="BSEC01000001">
    <property type="protein sequence ID" value="GLI93677.1"/>
    <property type="molecule type" value="Genomic_DNA"/>
</dbReference>
<protein>
    <submittedName>
        <fullName evidence="2">Uncharacterized protein</fullName>
    </submittedName>
</protein>
<feature type="region of interest" description="Disordered" evidence="1">
    <location>
        <begin position="72"/>
        <end position="96"/>
    </location>
</feature>
<reference evidence="2" key="1">
    <citation type="journal article" date="2023" name="Int. J. Syst. Evol. Microbiol.">
        <title>Methylocystis iwaonis sp. nov., a type II methane-oxidizing bacterium from surface soil of a rice paddy field in Japan, and emended description of the genus Methylocystis (ex Whittenbury et al. 1970) Bowman et al. 1993.</title>
        <authorList>
            <person name="Kaise H."/>
            <person name="Sawadogo J.B."/>
            <person name="Alam M.S."/>
            <person name="Ueno C."/>
            <person name="Dianou D."/>
            <person name="Shinjo R."/>
            <person name="Asakawa S."/>
        </authorList>
    </citation>
    <scope>NUCLEOTIDE SEQUENCE</scope>
    <source>
        <strain evidence="2">LMG27198</strain>
    </source>
</reference>
<evidence type="ECO:0000313" key="3">
    <source>
        <dbReference type="Proteomes" id="UP001144323"/>
    </source>
</evidence>
<dbReference type="AlphaFoldDB" id="A0A9W6GVA9"/>
<proteinExistence type="predicted"/>
<name>A0A9W6GVA9_9HYPH</name>
<organism evidence="2 3">
    <name type="scientific">Methylocystis echinoides</name>
    <dbReference type="NCBI Taxonomy" id="29468"/>
    <lineage>
        <taxon>Bacteria</taxon>
        <taxon>Pseudomonadati</taxon>
        <taxon>Pseudomonadota</taxon>
        <taxon>Alphaproteobacteria</taxon>
        <taxon>Hyphomicrobiales</taxon>
        <taxon>Methylocystaceae</taxon>
        <taxon>Methylocystis</taxon>
    </lineage>
</organism>
<accession>A0A9W6GVA9</accession>
<dbReference type="Proteomes" id="UP001144323">
    <property type="component" value="Unassembled WGS sequence"/>
</dbReference>
<gene>
    <name evidence="2" type="ORF">LMG27198_26690</name>
</gene>
<evidence type="ECO:0000313" key="2">
    <source>
        <dbReference type="EMBL" id="GLI93677.1"/>
    </source>
</evidence>
<keyword evidence="3" id="KW-1185">Reference proteome</keyword>
<evidence type="ECO:0000256" key="1">
    <source>
        <dbReference type="SAM" id="MobiDB-lite"/>
    </source>
</evidence>
<sequence length="147" mass="16309">MLETGQYDPDRKEDLQNLASYYRSQYEELAGMAAMAGKALQLDCFVLMTLAACTMTTGADMAIELERSTIKHRGKAGGVRSGKTRKAKANAQEEHEKQLIRAEIAAHPKSSNRQIANSLIEKGCPPSRYDALRKLAKHVRMIADVQE</sequence>